<dbReference type="Proteomes" id="UP001424741">
    <property type="component" value="Unassembled WGS sequence"/>
</dbReference>
<keyword evidence="2" id="KW-1185">Reference proteome</keyword>
<accession>A0ABP9V597</accession>
<proteinExistence type="predicted"/>
<dbReference type="EMBL" id="BAABRL010000009">
    <property type="protein sequence ID" value="GAA5496744.1"/>
    <property type="molecule type" value="Genomic_DNA"/>
</dbReference>
<evidence type="ECO:0000313" key="1">
    <source>
        <dbReference type="EMBL" id="GAA5496744.1"/>
    </source>
</evidence>
<sequence length="69" mass="8084">MLQTIQILHYSRVNIVAQNQDTLQNQAPRGIYLTKLKLSQKIHWRLSSKGVLFVAFLSPVKHLVFWLRP</sequence>
<evidence type="ECO:0008006" key="3">
    <source>
        <dbReference type="Google" id="ProtNLM"/>
    </source>
</evidence>
<protein>
    <recommendedName>
        <fullName evidence="3">YlxR domain-containing protein</fullName>
    </recommendedName>
</protein>
<organism evidence="1 2">
    <name type="scientific">Rubritalea halochordaticola</name>
    <dbReference type="NCBI Taxonomy" id="714537"/>
    <lineage>
        <taxon>Bacteria</taxon>
        <taxon>Pseudomonadati</taxon>
        <taxon>Verrucomicrobiota</taxon>
        <taxon>Verrucomicrobiia</taxon>
        <taxon>Verrucomicrobiales</taxon>
        <taxon>Rubritaleaceae</taxon>
        <taxon>Rubritalea</taxon>
    </lineage>
</organism>
<name>A0ABP9V597_9BACT</name>
<reference evidence="1 2" key="1">
    <citation type="submission" date="2024-02" db="EMBL/GenBank/DDBJ databases">
        <title>Rubritalea halochordaticola NBRC 107102.</title>
        <authorList>
            <person name="Ichikawa N."/>
            <person name="Katano-Makiyama Y."/>
            <person name="Hidaka K."/>
        </authorList>
    </citation>
    <scope>NUCLEOTIDE SEQUENCE [LARGE SCALE GENOMIC DNA]</scope>
    <source>
        <strain evidence="1 2">NBRC 107102</strain>
    </source>
</reference>
<comment type="caution">
    <text evidence="1">The sequence shown here is derived from an EMBL/GenBank/DDBJ whole genome shotgun (WGS) entry which is preliminary data.</text>
</comment>
<evidence type="ECO:0000313" key="2">
    <source>
        <dbReference type="Proteomes" id="UP001424741"/>
    </source>
</evidence>
<gene>
    <name evidence="1" type="ORF">Rhal01_02929</name>
</gene>